<evidence type="ECO:0008006" key="3">
    <source>
        <dbReference type="Google" id="ProtNLM"/>
    </source>
</evidence>
<evidence type="ECO:0000313" key="2">
    <source>
        <dbReference type="Proteomes" id="UP000264719"/>
    </source>
</evidence>
<proteinExistence type="predicted"/>
<dbReference type="SUPFAM" id="SSF53187">
    <property type="entry name" value="Zn-dependent exopeptidases"/>
    <property type="match status" value="1"/>
</dbReference>
<name>A0A348WDX2_9RHOB</name>
<dbReference type="Gene3D" id="3.40.630.10">
    <property type="entry name" value="Zn peptidases"/>
    <property type="match status" value="1"/>
</dbReference>
<evidence type="ECO:0000313" key="1">
    <source>
        <dbReference type="EMBL" id="HAR52734.1"/>
    </source>
</evidence>
<feature type="non-terminal residue" evidence="1">
    <location>
        <position position="94"/>
    </location>
</feature>
<accession>A0A348WDX2</accession>
<organism evidence="1 2">
    <name type="scientific">Roseovarius nubinhibens</name>
    <dbReference type="NCBI Taxonomy" id="314263"/>
    <lineage>
        <taxon>Bacteria</taxon>
        <taxon>Pseudomonadati</taxon>
        <taxon>Pseudomonadota</taxon>
        <taxon>Alphaproteobacteria</taxon>
        <taxon>Rhodobacterales</taxon>
        <taxon>Roseobacteraceae</taxon>
        <taxon>Roseovarius</taxon>
    </lineage>
</organism>
<dbReference type="AlphaFoldDB" id="A0A348WDX2"/>
<dbReference type="EMBL" id="DMVW01000124">
    <property type="protein sequence ID" value="HAR52734.1"/>
    <property type="molecule type" value="Genomic_DNA"/>
</dbReference>
<protein>
    <recommendedName>
        <fullName evidence="3">Peptidase M20</fullName>
    </recommendedName>
</protein>
<comment type="caution">
    <text evidence="1">The sequence shown here is derived from an EMBL/GenBank/DDBJ whole genome shotgun (WGS) entry which is preliminary data.</text>
</comment>
<sequence>MTRDAALAHVADYYDRGAFQSELADLVTYRSESQNPAPEAAAELRRYLDEAMLPRLSKLGFDCEIIANPDPRGGPLLIGERREGEGLPMVLTYG</sequence>
<gene>
    <name evidence="1" type="ORF">DCS45_12795</name>
</gene>
<dbReference type="Proteomes" id="UP000264719">
    <property type="component" value="Unassembled WGS sequence"/>
</dbReference>
<reference evidence="1 2" key="1">
    <citation type="journal article" date="2018" name="Nat. Biotechnol.">
        <title>A standardized bacterial taxonomy based on genome phylogeny substantially revises the tree of life.</title>
        <authorList>
            <person name="Parks D.H."/>
            <person name="Chuvochina M."/>
            <person name="Waite D.W."/>
            <person name="Rinke C."/>
            <person name="Skarshewski A."/>
            <person name="Chaumeil P.A."/>
            <person name="Hugenholtz P."/>
        </authorList>
    </citation>
    <scope>NUCLEOTIDE SEQUENCE [LARGE SCALE GENOMIC DNA]</scope>
    <source>
        <strain evidence="1">UBA9169</strain>
    </source>
</reference>